<evidence type="ECO:0000259" key="2">
    <source>
        <dbReference type="Pfam" id="PF13817"/>
    </source>
</evidence>
<dbReference type="PANTHER" id="PTHR33678:SF1">
    <property type="entry name" value="BLL1576 PROTEIN"/>
    <property type="match status" value="1"/>
</dbReference>
<dbReference type="Pfam" id="PF03050">
    <property type="entry name" value="DDE_Tnp_IS66"/>
    <property type="match status" value="1"/>
</dbReference>
<accession>A0A2X1QSD8</accession>
<reference evidence="3 5" key="1">
    <citation type="submission" date="2018-06" db="EMBL/GenBank/DDBJ databases">
        <authorList>
            <consortium name="Pathogen Informatics"/>
            <person name="Doyle S."/>
        </authorList>
    </citation>
    <scope>NUCLEOTIDE SEQUENCE [LARGE SCALE GENOMIC DNA]</scope>
    <source>
        <strain evidence="3 5">NCTC12022</strain>
    </source>
</reference>
<feature type="domain" description="Transposase IS66 central" evidence="1">
    <location>
        <begin position="3"/>
        <end position="47"/>
    </location>
</feature>
<dbReference type="Proteomes" id="UP000251942">
    <property type="component" value="Unassembled WGS sequence"/>
</dbReference>
<dbReference type="PANTHER" id="PTHR33678">
    <property type="entry name" value="BLL1576 PROTEIN"/>
    <property type="match status" value="1"/>
</dbReference>
<dbReference type="InterPro" id="IPR039552">
    <property type="entry name" value="IS66_C"/>
</dbReference>
<name>A0A2X1QSD8_9GAMM</name>
<dbReference type="InterPro" id="IPR052344">
    <property type="entry name" value="Transposase-related"/>
</dbReference>
<dbReference type="EMBL" id="UASS01000010">
    <property type="protein sequence ID" value="SPX60461.1"/>
    <property type="molecule type" value="Genomic_DNA"/>
</dbReference>
<evidence type="ECO:0000259" key="1">
    <source>
        <dbReference type="Pfam" id="PF03050"/>
    </source>
</evidence>
<evidence type="ECO:0000313" key="3">
    <source>
        <dbReference type="EMBL" id="SPX60461.1"/>
    </source>
</evidence>
<proteinExistence type="predicted"/>
<gene>
    <name evidence="3" type="ORF">NCTC12022_01192</name>
    <name evidence="4" type="ORF">NCTC12022_02849</name>
</gene>
<dbReference type="EMBL" id="UASS01000035">
    <property type="protein sequence ID" value="SPX62092.1"/>
    <property type="molecule type" value="Genomic_DNA"/>
</dbReference>
<evidence type="ECO:0000313" key="4">
    <source>
        <dbReference type="EMBL" id="SPX62092.1"/>
    </source>
</evidence>
<evidence type="ECO:0000313" key="5">
    <source>
        <dbReference type="Proteomes" id="UP000251942"/>
    </source>
</evidence>
<feature type="domain" description="Transposase IS66 C-terminal" evidence="2">
    <location>
        <begin position="55"/>
        <end position="92"/>
    </location>
</feature>
<dbReference type="InterPro" id="IPR004291">
    <property type="entry name" value="Transposase_IS66_central"/>
</dbReference>
<dbReference type="Pfam" id="PF13817">
    <property type="entry name" value="DDE_Tnp_IS66_C"/>
    <property type="match status" value="1"/>
</dbReference>
<organism evidence="3 5">
    <name type="scientific">Legionella feeleii</name>
    <dbReference type="NCBI Taxonomy" id="453"/>
    <lineage>
        <taxon>Bacteria</taxon>
        <taxon>Pseudomonadati</taxon>
        <taxon>Pseudomonadota</taxon>
        <taxon>Gammaproteobacteria</taxon>
        <taxon>Legionellales</taxon>
        <taxon>Legionellaceae</taxon>
        <taxon>Legionella</taxon>
    </lineage>
</organism>
<dbReference type="AlphaFoldDB" id="A0A2X1QSD8"/>
<protein>
    <submittedName>
        <fullName evidence="3">Transposase IS66 family</fullName>
    </submittedName>
</protein>
<sequence>MHLRWGELTAYLLDGSLEIDNNVIENFIRPFALGRKNWLVAGSPRGAYASALFYSLIATAKANRFNPFDYLKTLFENIRSCKTAEDYRALLPFNLNPLN</sequence>